<feature type="region of interest" description="Disordered" evidence="1">
    <location>
        <begin position="986"/>
        <end position="1038"/>
    </location>
</feature>
<dbReference type="EMBL" id="CAXAMM010006535">
    <property type="protein sequence ID" value="CAK9011399.1"/>
    <property type="molecule type" value="Genomic_DNA"/>
</dbReference>
<feature type="compositionally biased region" description="Basic and acidic residues" evidence="1">
    <location>
        <begin position="151"/>
        <end position="163"/>
    </location>
</feature>
<proteinExistence type="predicted"/>
<feature type="compositionally biased region" description="Basic and acidic residues" evidence="1">
    <location>
        <begin position="182"/>
        <end position="191"/>
    </location>
</feature>
<feature type="compositionally biased region" description="Basic and acidic residues" evidence="1">
    <location>
        <begin position="83"/>
        <end position="96"/>
    </location>
</feature>
<evidence type="ECO:0000256" key="1">
    <source>
        <dbReference type="SAM" id="MobiDB-lite"/>
    </source>
</evidence>
<name>A0ABP0JAI8_9DINO</name>
<reference evidence="2 3" key="1">
    <citation type="submission" date="2024-02" db="EMBL/GenBank/DDBJ databases">
        <authorList>
            <person name="Chen Y."/>
            <person name="Shah S."/>
            <person name="Dougan E. K."/>
            <person name="Thang M."/>
            <person name="Chan C."/>
        </authorList>
    </citation>
    <scope>NUCLEOTIDE SEQUENCE [LARGE SCALE GENOMIC DNA]</scope>
</reference>
<gene>
    <name evidence="2" type="ORF">SCF082_LOCUS11080</name>
</gene>
<accession>A0ABP0JAI8</accession>
<organism evidence="2 3">
    <name type="scientific">Durusdinium trenchii</name>
    <dbReference type="NCBI Taxonomy" id="1381693"/>
    <lineage>
        <taxon>Eukaryota</taxon>
        <taxon>Sar</taxon>
        <taxon>Alveolata</taxon>
        <taxon>Dinophyceae</taxon>
        <taxon>Suessiales</taxon>
        <taxon>Symbiodiniaceae</taxon>
        <taxon>Durusdinium</taxon>
    </lineage>
</organism>
<evidence type="ECO:0000313" key="3">
    <source>
        <dbReference type="Proteomes" id="UP001642464"/>
    </source>
</evidence>
<protein>
    <submittedName>
        <fullName evidence="2">Uncharacterized protein</fullName>
    </submittedName>
</protein>
<keyword evidence="3" id="KW-1185">Reference proteome</keyword>
<feature type="region of interest" description="Disordered" evidence="1">
    <location>
        <begin position="81"/>
        <end position="191"/>
    </location>
</feature>
<evidence type="ECO:0000313" key="2">
    <source>
        <dbReference type="EMBL" id="CAK9011399.1"/>
    </source>
</evidence>
<comment type="caution">
    <text evidence="2">The sequence shown here is derived from an EMBL/GenBank/DDBJ whole genome shotgun (WGS) entry which is preliminary data.</text>
</comment>
<feature type="compositionally biased region" description="Acidic residues" evidence="1">
    <location>
        <begin position="105"/>
        <end position="118"/>
    </location>
</feature>
<sequence>MIRRSEEEYVDFQEVSELVDLKTWTDDPKNNPKQKKFRNITERRKFVKDLGLNLVRHPRTGEECVPQLDKTIMLAGHRKALTRQREEKHDEKEDIAAKVSPPEGNEGEDGSSNEDSDSDSSSTTSSACRVQSEDGEVEEEKAKPPRRAKRKSEEEDKEKSKSDEEPEHPAPPPPPPKRQRGKSKDEAAAKATERIEAQLASARKVLQSLTELTPESLWRSLVRTNELDRRLGRAVSVTSDMQKVAAHAHATPDQKATAEKIEQQVKEASTVASAMKELCRWIRQTPLADIVTGLRKGCFDCELWTHLHICHKHLFKDWSIVVDIVITLAKKLLDSSDEVEPHIFWEFLDLDCDEGKKKKCFSLAAFTACAAGSNESFSSLLRAQNSAVDYFYEKLRPNAGIAFAKARLPGFLHMDSLDPHQWMPNPSSKTPFTDEIWKEYDGSPGFAAQTMLDLQRVFACLEMESRTEKGESKFDEAFVVEVAKKTSDFSARILMPMNSNMQWRTAWVTRVCVCVLHIVGEAMGNLWQQVLSCFKSVEARGSLLQDSQAVIEQISQILQVANEGLAQDDGELAALDIKLKAVRHLPDLCEKLEQISNSSVDAKDLLAKFSDSCGKLAEWGAKVLVCQDTFEAVLKSIQEYASGLFGLPESSQIDAVAEVYTGNLPEVPVGMNKPFLMRCYIDAFLVAGGPGSSTAVEGLLTWQRLTSQYSGALQGDSDSIERLTQCVQYVEKCIETFGGGLSDPLNQDCKAQLAFEAVFRLVERMQKICSSRALMSLAKGTLKGHDLKTVLPSKHLSLANALQTDFDEAVFAQKRQECQDYADQFLKALTKSVEHSKDTLMEPMTHILQKYEGVVTCIEEWKLKDIEWVFSNESEKEINADFDLLKGIRKNLLEFSNQMNPVLSFQAQSSSLQDALKTCKETHEAIKNQFDKVAHLAVHMLFTDTVICNTSKAADVDKNEKYAQKYFGIGKSILAGKLKELVKDVEKKTGEKPGGGKSDAPKSKKDAKKENEKEKNEKKKRKSDQKNDAKPKKSKKEK</sequence>
<dbReference type="Proteomes" id="UP001642464">
    <property type="component" value="Unassembled WGS sequence"/>
</dbReference>
<feature type="compositionally biased region" description="Basic and acidic residues" evidence="1">
    <location>
        <begin position="999"/>
        <end position="1017"/>
    </location>
</feature>